<evidence type="ECO:0000256" key="2">
    <source>
        <dbReference type="ARBA" id="ARBA00022737"/>
    </source>
</evidence>
<name>A0ABD2N1H9_9CUCU</name>
<evidence type="ECO:0000256" key="1">
    <source>
        <dbReference type="ARBA" id="ARBA00022614"/>
    </source>
</evidence>
<dbReference type="Pfam" id="PF13306">
    <property type="entry name" value="LRR_5"/>
    <property type="match status" value="1"/>
</dbReference>
<gene>
    <name evidence="5" type="ORF">HHI36_013977</name>
</gene>
<accession>A0ABD2N1H9</accession>
<dbReference type="SMART" id="SM00369">
    <property type="entry name" value="LRR_TYP"/>
    <property type="match status" value="7"/>
</dbReference>
<evidence type="ECO:0000313" key="6">
    <source>
        <dbReference type="Proteomes" id="UP001516400"/>
    </source>
</evidence>
<dbReference type="AlphaFoldDB" id="A0ABD2N1H9"/>
<dbReference type="PANTHER" id="PTHR45712">
    <property type="entry name" value="AGAP008170-PA"/>
    <property type="match status" value="1"/>
</dbReference>
<dbReference type="Pfam" id="PF13855">
    <property type="entry name" value="LRR_8"/>
    <property type="match status" value="1"/>
</dbReference>
<organism evidence="5 6">
    <name type="scientific">Cryptolaemus montrouzieri</name>
    <dbReference type="NCBI Taxonomy" id="559131"/>
    <lineage>
        <taxon>Eukaryota</taxon>
        <taxon>Metazoa</taxon>
        <taxon>Ecdysozoa</taxon>
        <taxon>Arthropoda</taxon>
        <taxon>Hexapoda</taxon>
        <taxon>Insecta</taxon>
        <taxon>Pterygota</taxon>
        <taxon>Neoptera</taxon>
        <taxon>Endopterygota</taxon>
        <taxon>Coleoptera</taxon>
        <taxon>Polyphaga</taxon>
        <taxon>Cucujiformia</taxon>
        <taxon>Coccinelloidea</taxon>
        <taxon>Coccinellidae</taxon>
        <taxon>Scymninae</taxon>
        <taxon>Scymnini</taxon>
        <taxon>Cryptolaemus</taxon>
    </lineage>
</organism>
<keyword evidence="6" id="KW-1185">Reference proteome</keyword>
<dbReference type="SUPFAM" id="SSF52058">
    <property type="entry name" value="L domain-like"/>
    <property type="match status" value="1"/>
</dbReference>
<feature type="signal peptide" evidence="4">
    <location>
        <begin position="1"/>
        <end position="18"/>
    </location>
</feature>
<feature type="region of interest" description="Disordered" evidence="3">
    <location>
        <begin position="334"/>
        <end position="365"/>
    </location>
</feature>
<dbReference type="InterPro" id="IPR026906">
    <property type="entry name" value="LRR_5"/>
</dbReference>
<feature type="compositionally biased region" description="Acidic residues" evidence="3">
    <location>
        <begin position="344"/>
        <end position="365"/>
    </location>
</feature>
<protein>
    <submittedName>
        <fullName evidence="5">Uncharacterized protein</fullName>
    </submittedName>
</protein>
<keyword evidence="1" id="KW-0433">Leucine-rich repeat</keyword>
<evidence type="ECO:0000256" key="3">
    <source>
        <dbReference type="SAM" id="MobiDB-lite"/>
    </source>
</evidence>
<keyword evidence="2" id="KW-0677">Repeat</keyword>
<dbReference type="InterPro" id="IPR001611">
    <property type="entry name" value="Leu-rich_rpt"/>
</dbReference>
<evidence type="ECO:0000313" key="5">
    <source>
        <dbReference type="EMBL" id="KAL3272500.1"/>
    </source>
</evidence>
<proteinExistence type="predicted"/>
<feature type="chain" id="PRO_5044797012" evidence="4">
    <location>
        <begin position="19"/>
        <end position="365"/>
    </location>
</feature>
<dbReference type="InterPro" id="IPR032675">
    <property type="entry name" value="LRR_dom_sf"/>
</dbReference>
<dbReference type="EMBL" id="JABFTP020000062">
    <property type="protein sequence ID" value="KAL3272500.1"/>
    <property type="molecule type" value="Genomic_DNA"/>
</dbReference>
<reference evidence="5 6" key="1">
    <citation type="journal article" date="2021" name="BMC Biol.">
        <title>Horizontally acquired antibacterial genes associated with adaptive radiation of ladybird beetles.</title>
        <authorList>
            <person name="Li H.S."/>
            <person name="Tang X.F."/>
            <person name="Huang Y.H."/>
            <person name="Xu Z.Y."/>
            <person name="Chen M.L."/>
            <person name="Du X.Y."/>
            <person name="Qiu B.Y."/>
            <person name="Chen P.T."/>
            <person name="Zhang W."/>
            <person name="Slipinski A."/>
            <person name="Escalona H.E."/>
            <person name="Waterhouse R.M."/>
            <person name="Zwick A."/>
            <person name="Pang H."/>
        </authorList>
    </citation>
    <scope>NUCLEOTIDE SEQUENCE [LARGE SCALE GENOMIC DNA]</scope>
    <source>
        <strain evidence="5">SYSU2018</strain>
    </source>
</reference>
<evidence type="ECO:0000256" key="4">
    <source>
        <dbReference type="SAM" id="SignalP"/>
    </source>
</evidence>
<dbReference type="Proteomes" id="UP001516400">
    <property type="component" value="Unassembled WGS sequence"/>
</dbReference>
<sequence length="365" mass="42754">MKCLLLVPLTILLKNVFCEPEVLLKSGSMRFTTDSNSHRIQSIQDVKYFDEVLVNGSQLRVLSPDMPVLFEGAFRNMKNLQILQIPRCKIQEIKPKAFMNLPNLDRIQLQDNLISRIESNIFNFMNISQLFLHRNKIDFIHSEAFDNMPNLHTIKLNANQIRTWDSNWFLDTPKLTDIFIRRNQIWKLEENAFKNIKKLQVGYEENQNSTNIYLSKNRISSIHPQALSELVRLNDFFLDRNNLTDIPQNLFAYIESITYLNLRRNKLENLAQYPFPKITRFKTLDLTRNNLKCISENVATRVDKILLEDNFIDCECLNQLTKAVKEKGKNNTIVVGDCAPNSEDGTENDEEEEDEEDEEMEEEEE</sequence>
<comment type="caution">
    <text evidence="5">The sequence shown here is derived from an EMBL/GenBank/DDBJ whole genome shotgun (WGS) entry which is preliminary data.</text>
</comment>
<dbReference type="Gene3D" id="3.80.10.10">
    <property type="entry name" value="Ribonuclease Inhibitor"/>
    <property type="match status" value="3"/>
</dbReference>
<keyword evidence="4" id="KW-0732">Signal</keyword>
<dbReference type="InterPro" id="IPR003591">
    <property type="entry name" value="Leu-rich_rpt_typical-subtyp"/>
</dbReference>
<dbReference type="InterPro" id="IPR050333">
    <property type="entry name" value="SLRP"/>
</dbReference>
<dbReference type="PANTHER" id="PTHR45712:SF28">
    <property type="entry name" value="LEUCINE-RICH REPEAT-CONTAINING PROTEIN 70-LIKE"/>
    <property type="match status" value="1"/>
</dbReference>